<dbReference type="RefSeq" id="WP_102257470.1">
    <property type="nucleotide sequence ID" value="NZ_MDBG01000173.1"/>
</dbReference>
<dbReference type="AlphaFoldDB" id="A0A2N7NNF6"/>
<reference evidence="3 5" key="4">
    <citation type="submission" date="2019-04" db="EMBL/GenBank/DDBJ databases">
        <title>A reverse ecology approach based on a biological definition of microbial populations.</title>
        <authorList>
            <person name="Arevalo P."/>
            <person name="Vaninsberghe D."/>
            <person name="Elsherbini J."/>
            <person name="Gore J."/>
            <person name="Polz M."/>
        </authorList>
    </citation>
    <scope>NUCLEOTIDE SEQUENCE [LARGE SCALE GENOMIC DNA]</scope>
    <source>
        <strain evidence="3 5">10N.222.45.A8</strain>
    </source>
</reference>
<feature type="compositionally biased region" description="Polar residues" evidence="1">
    <location>
        <begin position="149"/>
        <end position="158"/>
    </location>
</feature>
<feature type="region of interest" description="Disordered" evidence="1">
    <location>
        <begin position="134"/>
        <end position="158"/>
    </location>
</feature>
<evidence type="ECO:0000256" key="1">
    <source>
        <dbReference type="SAM" id="MobiDB-lite"/>
    </source>
</evidence>
<protein>
    <submittedName>
        <fullName evidence="2">Uncharacterized protein</fullName>
    </submittedName>
</protein>
<evidence type="ECO:0000313" key="3">
    <source>
        <dbReference type="EMBL" id="TKG29028.1"/>
    </source>
</evidence>
<name>A0A2N7NNF6_9VIBR</name>
<reference evidence="2" key="2">
    <citation type="submission" date="2016-07" db="EMBL/GenBank/DDBJ databases">
        <authorList>
            <person name="Wan K."/>
            <person name="Booth B."/>
            <person name="Spirohn K."/>
            <person name="Hao T."/>
            <person name="Hu Y."/>
            <person name="Calderwood M."/>
            <person name="Hill D."/>
            <person name="Mohr S."/>
            <person name="Vidal M."/>
            <person name="Celniker S."/>
            <person name="Perrimon N."/>
        </authorList>
    </citation>
    <scope>NUCLEOTIDE SEQUENCE</scope>
    <source>
        <strain evidence="2">10N.222.48.A2</strain>
    </source>
</reference>
<evidence type="ECO:0000313" key="2">
    <source>
        <dbReference type="EMBL" id="PMP17823.1"/>
    </source>
</evidence>
<accession>A0A2N7NNF6</accession>
<reference evidence="4" key="1">
    <citation type="submission" date="2016-07" db="EMBL/GenBank/DDBJ databases">
        <title>Nontailed viruses are major unrecognized killers of bacteria in the ocean.</title>
        <authorList>
            <person name="Kauffman K."/>
            <person name="Hussain F."/>
            <person name="Yang J."/>
            <person name="Arevalo P."/>
            <person name="Brown J."/>
            <person name="Cutler M."/>
            <person name="Kelly L."/>
            <person name="Polz M.F."/>
        </authorList>
    </citation>
    <scope>NUCLEOTIDE SEQUENCE [LARGE SCALE GENOMIC DNA]</scope>
    <source>
        <strain evidence="4">10N.222.48.A2</strain>
    </source>
</reference>
<dbReference type="Proteomes" id="UP000235579">
    <property type="component" value="Unassembled WGS sequence"/>
</dbReference>
<reference evidence="2" key="3">
    <citation type="journal article" date="2018" name="Nature">
        <title>A major lineage of non-tailed dsDNA viruses as unrecognized killers of marine bacteria.</title>
        <authorList>
            <person name="Kauffman K.M."/>
            <person name="Hussain F.A."/>
            <person name="Yang J."/>
            <person name="Arevalo P."/>
            <person name="Brown J.M."/>
            <person name="Chang W.K."/>
            <person name="VanInsberghe D."/>
            <person name="Elsherbini J."/>
            <person name="Sharma R.S."/>
            <person name="Cutler M.B."/>
            <person name="Kelly L."/>
            <person name="Polz M.F."/>
        </authorList>
    </citation>
    <scope>NUCLEOTIDE SEQUENCE</scope>
    <source>
        <strain evidence="2">10N.222.48.A2</strain>
    </source>
</reference>
<dbReference type="EMBL" id="SYVV01000037">
    <property type="protein sequence ID" value="TKG29028.1"/>
    <property type="molecule type" value="Genomic_DNA"/>
</dbReference>
<dbReference type="EMBL" id="MDBP01000014">
    <property type="protein sequence ID" value="PMP17823.1"/>
    <property type="molecule type" value="Genomic_DNA"/>
</dbReference>
<evidence type="ECO:0000313" key="5">
    <source>
        <dbReference type="Proteomes" id="UP000308018"/>
    </source>
</evidence>
<proteinExistence type="predicted"/>
<sequence length="158" mass="17644">MNNKPNLKLAPLYSQLQIIDCFVSKKGVEQINLVQSMMGPAFSTMSDTPIAELIIELDPSLDIPAYHHALSKIEACAVTSNQLHDITKSTIRCSKEKNHLYSSNSKQFNSVVTSHFNAAISHSVDSNLRDLTDQRQSNAQADAERAHHQFSSMNMERD</sequence>
<organism evidence="2 4">
    <name type="scientific">Vibrio tasmaniensis</name>
    <dbReference type="NCBI Taxonomy" id="212663"/>
    <lineage>
        <taxon>Bacteria</taxon>
        <taxon>Pseudomonadati</taxon>
        <taxon>Pseudomonadota</taxon>
        <taxon>Gammaproteobacteria</taxon>
        <taxon>Vibrionales</taxon>
        <taxon>Vibrionaceae</taxon>
        <taxon>Vibrio</taxon>
    </lineage>
</organism>
<dbReference type="Proteomes" id="UP000308018">
    <property type="component" value="Unassembled WGS sequence"/>
</dbReference>
<comment type="caution">
    <text evidence="2">The sequence shown here is derived from an EMBL/GenBank/DDBJ whole genome shotgun (WGS) entry which is preliminary data.</text>
</comment>
<evidence type="ECO:0000313" key="4">
    <source>
        <dbReference type="Proteomes" id="UP000235579"/>
    </source>
</evidence>
<gene>
    <name evidence="2" type="ORF">BCS92_05290</name>
    <name evidence="3" type="ORF">FC057_20290</name>
</gene>